<comment type="similarity">
    <text evidence="8">Belongs to the MobA family.</text>
</comment>
<comment type="cofactor">
    <cofactor evidence="8">
        <name>Mg(2+)</name>
        <dbReference type="ChEBI" id="CHEBI:18420"/>
    </cofactor>
</comment>
<comment type="function">
    <text evidence="8">Transfers a GMP moiety from GTP to Mo-molybdopterin (Mo-MPT) cofactor (Moco or molybdenum cofactor) to form Mo-molybdopterin guanine dinucleotide (Mo-MGD) cofactor.</text>
</comment>
<comment type="caution">
    <text evidence="8">Lacks conserved residue(s) required for the propagation of feature annotation.</text>
</comment>
<evidence type="ECO:0000259" key="9">
    <source>
        <dbReference type="Pfam" id="PF12804"/>
    </source>
</evidence>
<dbReference type="InterPro" id="IPR025877">
    <property type="entry name" value="MobA-like_NTP_Trfase"/>
</dbReference>
<reference evidence="10 11" key="1">
    <citation type="submission" date="2018-07" db="EMBL/GenBank/DDBJ databases">
        <title>Leeuwenhoekiella genomics.</title>
        <authorList>
            <person name="Tahon G."/>
            <person name="Willems A."/>
        </authorList>
    </citation>
    <scope>NUCLEOTIDE SEQUENCE [LARGE SCALE GENOMIC DNA]</scope>
    <source>
        <strain evidence="10 11">LMG 22550</strain>
    </source>
</reference>
<keyword evidence="11" id="KW-1185">Reference proteome</keyword>
<comment type="caution">
    <text evidence="10">The sequence shown here is derived from an EMBL/GenBank/DDBJ whole genome shotgun (WGS) entry which is preliminary data.</text>
</comment>
<keyword evidence="10" id="KW-0548">Nucleotidyltransferase</keyword>
<organism evidence="10 11">
    <name type="scientific">Leeuwenhoekiella aequorea</name>
    <dbReference type="NCBI Taxonomy" id="283736"/>
    <lineage>
        <taxon>Bacteria</taxon>
        <taxon>Pseudomonadati</taxon>
        <taxon>Bacteroidota</taxon>
        <taxon>Flavobacteriia</taxon>
        <taxon>Flavobacteriales</taxon>
        <taxon>Flavobacteriaceae</taxon>
        <taxon>Leeuwenhoekiella</taxon>
    </lineage>
</organism>
<feature type="binding site" evidence="8">
    <location>
        <position position="68"/>
    </location>
    <ligand>
        <name>GTP</name>
        <dbReference type="ChEBI" id="CHEBI:37565"/>
    </ligand>
</feature>
<keyword evidence="2 8" id="KW-0808">Transferase</keyword>
<keyword evidence="1 8" id="KW-0963">Cytoplasm</keyword>
<keyword evidence="3 8" id="KW-0479">Metal-binding</keyword>
<dbReference type="PANTHER" id="PTHR19136">
    <property type="entry name" value="MOLYBDENUM COFACTOR GUANYLYLTRANSFERASE"/>
    <property type="match status" value="1"/>
</dbReference>
<accession>A0A4Q0PAA1</accession>
<evidence type="ECO:0000256" key="8">
    <source>
        <dbReference type="HAMAP-Rule" id="MF_00316"/>
    </source>
</evidence>
<comment type="catalytic activity">
    <reaction evidence="8">
        <text>Mo-molybdopterin + GTP + H(+) = Mo-molybdopterin guanine dinucleotide + diphosphate</text>
        <dbReference type="Rhea" id="RHEA:34243"/>
        <dbReference type="ChEBI" id="CHEBI:15378"/>
        <dbReference type="ChEBI" id="CHEBI:33019"/>
        <dbReference type="ChEBI" id="CHEBI:37565"/>
        <dbReference type="ChEBI" id="CHEBI:71302"/>
        <dbReference type="ChEBI" id="CHEBI:71310"/>
        <dbReference type="EC" id="2.7.7.77"/>
    </reaction>
</comment>
<evidence type="ECO:0000313" key="11">
    <source>
        <dbReference type="Proteomes" id="UP000289238"/>
    </source>
</evidence>
<dbReference type="HAMAP" id="MF_00316">
    <property type="entry name" value="MobA"/>
    <property type="match status" value="1"/>
</dbReference>
<dbReference type="GO" id="GO:0005525">
    <property type="term" value="F:GTP binding"/>
    <property type="evidence" value="ECO:0007669"/>
    <property type="project" value="UniProtKB-UniRule"/>
</dbReference>
<feature type="binding site" evidence="8">
    <location>
        <position position="97"/>
    </location>
    <ligand>
        <name>Mg(2+)</name>
        <dbReference type="ChEBI" id="CHEBI:18420"/>
    </ligand>
</feature>
<evidence type="ECO:0000256" key="1">
    <source>
        <dbReference type="ARBA" id="ARBA00022490"/>
    </source>
</evidence>
<keyword evidence="5 8" id="KW-0460">Magnesium</keyword>
<evidence type="ECO:0000256" key="2">
    <source>
        <dbReference type="ARBA" id="ARBA00022679"/>
    </source>
</evidence>
<dbReference type="GO" id="GO:0061603">
    <property type="term" value="F:molybdenum cofactor guanylyltransferase activity"/>
    <property type="evidence" value="ECO:0007669"/>
    <property type="project" value="UniProtKB-EC"/>
</dbReference>
<feature type="binding site" evidence="8">
    <location>
        <begin position="12"/>
        <end position="14"/>
    </location>
    <ligand>
        <name>GTP</name>
        <dbReference type="ChEBI" id="CHEBI:37565"/>
    </ligand>
</feature>
<dbReference type="EMBL" id="QOVM01000002">
    <property type="protein sequence ID" value="RXG23358.1"/>
    <property type="molecule type" value="Genomic_DNA"/>
</dbReference>
<proteinExistence type="inferred from homology"/>
<keyword evidence="6 8" id="KW-0342">GTP-binding</keyword>
<dbReference type="GO" id="GO:0046872">
    <property type="term" value="F:metal ion binding"/>
    <property type="evidence" value="ECO:0007669"/>
    <property type="project" value="UniProtKB-KW"/>
</dbReference>
<feature type="domain" description="MobA-like NTP transferase" evidence="9">
    <location>
        <begin position="10"/>
        <end position="152"/>
    </location>
</feature>
<protein>
    <recommendedName>
        <fullName evidence="8">Probable molybdenum cofactor guanylyltransferase</fullName>
        <shortName evidence="8">MoCo guanylyltransferase</shortName>
        <ecNumber evidence="8">2.7.7.77</ecNumber>
    </recommendedName>
    <alternativeName>
        <fullName evidence="8">GTP:molybdopterin guanylyltransferase</fullName>
    </alternativeName>
    <alternativeName>
        <fullName evidence="8">Mo-MPT guanylyltransferase</fullName>
    </alternativeName>
    <alternativeName>
        <fullName evidence="8">Molybdopterin guanylyltransferase</fullName>
    </alternativeName>
    <alternativeName>
        <fullName evidence="8">Molybdopterin-guanine dinucleotide synthase</fullName>
        <shortName evidence="8">MGD synthase</shortName>
    </alternativeName>
</protein>
<dbReference type="GO" id="GO:0006777">
    <property type="term" value="P:Mo-molybdopterin cofactor biosynthetic process"/>
    <property type="evidence" value="ECO:0007669"/>
    <property type="project" value="UniProtKB-KW"/>
</dbReference>
<evidence type="ECO:0000256" key="7">
    <source>
        <dbReference type="ARBA" id="ARBA00023150"/>
    </source>
</evidence>
<keyword evidence="4 8" id="KW-0547">Nucleotide-binding</keyword>
<dbReference type="PANTHER" id="PTHR19136:SF81">
    <property type="entry name" value="MOLYBDENUM COFACTOR GUANYLYLTRANSFERASE"/>
    <property type="match status" value="1"/>
</dbReference>
<comment type="subcellular location">
    <subcellularLocation>
        <location evidence="8">Cytoplasm</location>
    </subcellularLocation>
</comment>
<sequence>MEPLDQIPVYILCGGKSSRMTSEKGLVKLQEKTFIELITSVLQSKNMLVKLITENENYSELGYKILPDIYINKGPLAGIHSALADCKKESILILSCDIPLFNTQTLTTLHSKALPEKEVVYATANGKDHPLVGFYKKSLLKKLEDALDNNDLKVMNFVKEQNFQKIEIDDARSLSNINTPLELKELENNIK</sequence>
<dbReference type="SUPFAM" id="SSF53448">
    <property type="entry name" value="Nucleotide-diphospho-sugar transferases"/>
    <property type="match status" value="1"/>
</dbReference>
<dbReference type="InterPro" id="IPR013482">
    <property type="entry name" value="Molybde_CF_guanTrfase"/>
</dbReference>
<feature type="binding site" evidence="8">
    <location>
        <position position="24"/>
    </location>
    <ligand>
        <name>GTP</name>
        <dbReference type="ChEBI" id="CHEBI:37565"/>
    </ligand>
</feature>
<name>A0A4Q0PAA1_9FLAO</name>
<evidence type="ECO:0000313" key="10">
    <source>
        <dbReference type="EMBL" id="RXG23358.1"/>
    </source>
</evidence>
<dbReference type="Proteomes" id="UP000289238">
    <property type="component" value="Unassembled WGS sequence"/>
</dbReference>
<dbReference type="InterPro" id="IPR029044">
    <property type="entry name" value="Nucleotide-diphossugar_trans"/>
</dbReference>
<dbReference type="CDD" id="cd02503">
    <property type="entry name" value="MobA"/>
    <property type="match status" value="1"/>
</dbReference>
<dbReference type="RefSeq" id="WP_128756893.1">
    <property type="nucleotide sequence ID" value="NZ_QOVM01000002.1"/>
</dbReference>
<dbReference type="Gene3D" id="3.90.550.10">
    <property type="entry name" value="Spore Coat Polysaccharide Biosynthesis Protein SpsA, Chain A"/>
    <property type="match status" value="1"/>
</dbReference>
<evidence type="ECO:0000256" key="6">
    <source>
        <dbReference type="ARBA" id="ARBA00023134"/>
    </source>
</evidence>
<dbReference type="AlphaFoldDB" id="A0A4Q0PAA1"/>
<feature type="binding site" evidence="8">
    <location>
        <position position="97"/>
    </location>
    <ligand>
        <name>GTP</name>
        <dbReference type="ChEBI" id="CHEBI:37565"/>
    </ligand>
</feature>
<evidence type="ECO:0000256" key="3">
    <source>
        <dbReference type="ARBA" id="ARBA00022723"/>
    </source>
</evidence>
<evidence type="ECO:0000256" key="4">
    <source>
        <dbReference type="ARBA" id="ARBA00022741"/>
    </source>
</evidence>
<comment type="domain">
    <text evidence="8">The N-terminal domain determines nucleotide recognition and specific binding, while the C-terminal domain determines the specific binding to the target protein.</text>
</comment>
<dbReference type="OrthoDB" id="9788394at2"/>
<keyword evidence="7 8" id="KW-0501">Molybdenum cofactor biosynthesis</keyword>
<gene>
    <name evidence="8" type="primary">mobA</name>
    <name evidence="10" type="ORF">DSM00_971</name>
</gene>
<dbReference type="Pfam" id="PF12804">
    <property type="entry name" value="NTP_transf_3"/>
    <property type="match status" value="1"/>
</dbReference>
<dbReference type="GO" id="GO:0005737">
    <property type="term" value="C:cytoplasm"/>
    <property type="evidence" value="ECO:0007669"/>
    <property type="project" value="UniProtKB-SubCell"/>
</dbReference>
<dbReference type="EC" id="2.7.7.77" evidence="8"/>
<evidence type="ECO:0000256" key="5">
    <source>
        <dbReference type="ARBA" id="ARBA00022842"/>
    </source>
</evidence>